<organism evidence="1 2">
    <name type="scientific">Kibdelosporangium philippinense</name>
    <dbReference type="NCBI Taxonomy" id="211113"/>
    <lineage>
        <taxon>Bacteria</taxon>
        <taxon>Bacillati</taxon>
        <taxon>Actinomycetota</taxon>
        <taxon>Actinomycetes</taxon>
        <taxon>Pseudonocardiales</taxon>
        <taxon>Pseudonocardiaceae</taxon>
        <taxon>Kibdelosporangium</taxon>
    </lineage>
</organism>
<sequence length="52" mass="5725">MPVRISISLRGSLPISCHAWPHALCAPKPNCAGPPSVWIRSSMIPFSRRITK</sequence>
<accession>A0ABS8Z4F6</accession>
<keyword evidence="2" id="KW-1185">Reference proteome</keyword>
<dbReference type="Proteomes" id="UP001521150">
    <property type="component" value="Unassembled WGS sequence"/>
</dbReference>
<evidence type="ECO:0000313" key="2">
    <source>
        <dbReference type="Proteomes" id="UP001521150"/>
    </source>
</evidence>
<evidence type="ECO:0000313" key="1">
    <source>
        <dbReference type="EMBL" id="MCE7002715.1"/>
    </source>
</evidence>
<comment type="caution">
    <text evidence="1">The sequence shown here is derived from an EMBL/GenBank/DDBJ whole genome shotgun (WGS) entry which is preliminary data.</text>
</comment>
<dbReference type="EMBL" id="JAJVCN010000001">
    <property type="protein sequence ID" value="MCE7002715.1"/>
    <property type="molecule type" value="Genomic_DNA"/>
</dbReference>
<gene>
    <name evidence="1" type="ORF">LWC34_07705</name>
</gene>
<name>A0ABS8Z4F6_9PSEU</name>
<proteinExistence type="predicted"/>
<dbReference type="RefSeq" id="WP_233724154.1">
    <property type="nucleotide sequence ID" value="NZ_JAJVCN010000001.1"/>
</dbReference>
<protein>
    <submittedName>
        <fullName evidence="1">Uncharacterized protein</fullName>
    </submittedName>
</protein>
<reference evidence="1 2" key="1">
    <citation type="submission" date="2021-12" db="EMBL/GenBank/DDBJ databases">
        <title>Genome sequence of Kibdelosporangium philippinense ATCC 49844.</title>
        <authorList>
            <person name="Fedorov E.A."/>
            <person name="Omeragic M."/>
            <person name="Shalygina K.F."/>
            <person name="Maclea K.S."/>
        </authorList>
    </citation>
    <scope>NUCLEOTIDE SEQUENCE [LARGE SCALE GENOMIC DNA]</scope>
    <source>
        <strain evidence="1 2">ATCC 49844</strain>
    </source>
</reference>